<organism evidence="3 4">
    <name type="scientific">Labrys monachus</name>
    <dbReference type="NCBI Taxonomy" id="217067"/>
    <lineage>
        <taxon>Bacteria</taxon>
        <taxon>Pseudomonadati</taxon>
        <taxon>Pseudomonadota</taxon>
        <taxon>Alphaproteobacteria</taxon>
        <taxon>Hyphomicrobiales</taxon>
        <taxon>Xanthobacteraceae</taxon>
        <taxon>Labrys</taxon>
    </lineage>
</organism>
<evidence type="ECO:0000259" key="2">
    <source>
        <dbReference type="PROSITE" id="PS51819"/>
    </source>
</evidence>
<dbReference type="InterPro" id="IPR037523">
    <property type="entry name" value="VOC_core"/>
</dbReference>
<comment type="caution">
    <text evidence="3">The sequence shown here is derived from an EMBL/GenBank/DDBJ whole genome shotgun (WGS) entry which is preliminary data.</text>
</comment>
<evidence type="ECO:0000256" key="1">
    <source>
        <dbReference type="ARBA" id="ARBA00022723"/>
    </source>
</evidence>
<evidence type="ECO:0000313" key="3">
    <source>
        <dbReference type="EMBL" id="MDQ0393000.1"/>
    </source>
</evidence>
<sequence>MLHAIHHIAVICSDYARSRRFYAEILGLPVLREVWRAERGSWKCDLGVGPAQIELFSFPSPPPRPTTPEACGLRHLAFAVPALEPVIARLTAHDVAVEAVRIDEHTGRRFTFFRDPDGLPLELYEEPPAGLPPS</sequence>
<gene>
    <name evidence="3" type="ORF">J3R73_002792</name>
</gene>
<name>A0ABU0FG27_9HYPH</name>
<feature type="domain" description="VOC" evidence="2">
    <location>
        <begin position="4"/>
        <end position="126"/>
    </location>
</feature>
<keyword evidence="4" id="KW-1185">Reference proteome</keyword>
<dbReference type="PANTHER" id="PTHR36113">
    <property type="entry name" value="LYASE, PUTATIVE-RELATED-RELATED"/>
    <property type="match status" value="1"/>
</dbReference>
<accession>A0ABU0FG27</accession>
<proteinExistence type="predicted"/>
<reference evidence="3 4" key="1">
    <citation type="submission" date="2023-07" db="EMBL/GenBank/DDBJ databases">
        <title>Genomic Encyclopedia of Type Strains, Phase IV (KMG-IV): sequencing the most valuable type-strain genomes for metagenomic binning, comparative biology and taxonomic classification.</title>
        <authorList>
            <person name="Goeker M."/>
        </authorList>
    </citation>
    <scope>NUCLEOTIDE SEQUENCE [LARGE SCALE GENOMIC DNA]</scope>
    <source>
        <strain evidence="3 4">DSM 5896</strain>
    </source>
</reference>
<dbReference type="Pfam" id="PF00903">
    <property type="entry name" value="Glyoxalase"/>
    <property type="match status" value="1"/>
</dbReference>
<dbReference type="PANTHER" id="PTHR36113:SF6">
    <property type="entry name" value="FOSFOMYCIN RESISTANCE PROTEIN FOSX"/>
    <property type="match status" value="1"/>
</dbReference>
<dbReference type="EMBL" id="JAUSVK010000001">
    <property type="protein sequence ID" value="MDQ0393000.1"/>
    <property type="molecule type" value="Genomic_DNA"/>
</dbReference>
<dbReference type="Gene3D" id="3.10.180.10">
    <property type="entry name" value="2,3-Dihydroxybiphenyl 1,2-Dioxygenase, domain 1"/>
    <property type="match status" value="1"/>
</dbReference>
<dbReference type="CDD" id="cd08352">
    <property type="entry name" value="VOC_Bs_YwkD_like"/>
    <property type="match status" value="1"/>
</dbReference>
<dbReference type="InterPro" id="IPR029068">
    <property type="entry name" value="Glyas_Bleomycin-R_OHBP_Dase"/>
</dbReference>
<dbReference type="PROSITE" id="PS51819">
    <property type="entry name" value="VOC"/>
    <property type="match status" value="1"/>
</dbReference>
<dbReference type="Proteomes" id="UP001237448">
    <property type="component" value="Unassembled WGS sequence"/>
</dbReference>
<dbReference type="SUPFAM" id="SSF54593">
    <property type="entry name" value="Glyoxalase/Bleomycin resistance protein/Dihydroxybiphenyl dioxygenase"/>
    <property type="match status" value="1"/>
</dbReference>
<dbReference type="InterPro" id="IPR051332">
    <property type="entry name" value="Fosfomycin_Res_Enzymes"/>
</dbReference>
<keyword evidence="1" id="KW-0479">Metal-binding</keyword>
<dbReference type="InterPro" id="IPR037478">
    <property type="entry name" value="YwkD-like_dom"/>
</dbReference>
<dbReference type="InterPro" id="IPR004360">
    <property type="entry name" value="Glyas_Fos-R_dOase_dom"/>
</dbReference>
<evidence type="ECO:0000313" key="4">
    <source>
        <dbReference type="Proteomes" id="UP001237448"/>
    </source>
</evidence>
<dbReference type="RefSeq" id="WP_307427716.1">
    <property type="nucleotide sequence ID" value="NZ_JAUSVK010000001.1"/>
</dbReference>
<protein>
    <submittedName>
        <fullName evidence="3">Glyoxylase I family protein</fullName>
    </submittedName>
</protein>
<dbReference type="NCBIfam" id="NF008551">
    <property type="entry name" value="PRK11478.1"/>
    <property type="match status" value="1"/>
</dbReference>